<keyword evidence="4" id="KW-1185">Reference proteome</keyword>
<reference evidence="3 4" key="1">
    <citation type="journal article" date="2019" name="Nat. Ecol. Evol.">
        <title>Megaphylogeny resolves global patterns of mushroom evolution.</title>
        <authorList>
            <person name="Varga T."/>
            <person name="Krizsan K."/>
            <person name="Foldi C."/>
            <person name="Dima B."/>
            <person name="Sanchez-Garcia M."/>
            <person name="Sanchez-Ramirez S."/>
            <person name="Szollosi G.J."/>
            <person name="Szarkandi J.G."/>
            <person name="Papp V."/>
            <person name="Albert L."/>
            <person name="Andreopoulos W."/>
            <person name="Angelini C."/>
            <person name="Antonin V."/>
            <person name="Barry K.W."/>
            <person name="Bougher N.L."/>
            <person name="Buchanan P."/>
            <person name="Buyck B."/>
            <person name="Bense V."/>
            <person name="Catcheside P."/>
            <person name="Chovatia M."/>
            <person name="Cooper J."/>
            <person name="Damon W."/>
            <person name="Desjardin D."/>
            <person name="Finy P."/>
            <person name="Geml J."/>
            <person name="Haridas S."/>
            <person name="Hughes K."/>
            <person name="Justo A."/>
            <person name="Karasinski D."/>
            <person name="Kautmanova I."/>
            <person name="Kiss B."/>
            <person name="Kocsube S."/>
            <person name="Kotiranta H."/>
            <person name="LaButti K.M."/>
            <person name="Lechner B.E."/>
            <person name="Liimatainen K."/>
            <person name="Lipzen A."/>
            <person name="Lukacs Z."/>
            <person name="Mihaltcheva S."/>
            <person name="Morgado L.N."/>
            <person name="Niskanen T."/>
            <person name="Noordeloos M.E."/>
            <person name="Ohm R.A."/>
            <person name="Ortiz-Santana B."/>
            <person name="Ovrebo C."/>
            <person name="Racz N."/>
            <person name="Riley R."/>
            <person name="Savchenko A."/>
            <person name="Shiryaev A."/>
            <person name="Soop K."/>
            <person name="Spirin V."/>
            <person name="Szebenyi C."/>
            <person name="Tomsovsky M."/>
            <person name="Tulloss R.E."/>
            <person name="Uehling J."/>
            <person name="Grigoriev I.V."/>
            <person name="Vagvolgyi C."/>
            <person name="Papp T."/>
            <person name="Martin F.M."/>
            <person name="Miettinen O."/>
            <person name="Hibbett D.S."/>
            <person name="Nagy L.G."/>
        </authorList>
    </citation>
    <scope>NUCLEOTIDE SEQUENCE [LARGE SCALE GENOMIC DNA]</scope>
    <source>
        <strain evidence="3 4">CBS 309.79</strain>
    </source>
</reference>
<evidence type="ECO:0000313" key="3">
    <source>
        <dbReference type="EMBL" id="TFL03525.1"/>
    </source>
</evidence>
<feature type="signal peptide" evidence="2">
    <location>
        <begin position="1"/>
        <end position="21"/>
    </location>
</feature>
<dbReference type="AlphaFoldDB" id="A0A5C3QNG6"/>
<dbReference type="STRING" id="1884261.A0A5C3QNG6"/>
<evidence type="ECO:0000313" key="4">
    <source>
        <dbReference type="Proteomes" id="UP000305067"/>
    </source>
</evidence>
<organism evidence="3 4">
    <name type="scientific">Pterulicium gracile</name>
    <dbReference type="NCBI Taxonomy" id="1884261"/>
    <lineage>
        <taxon>Eukaryota</taxon>
        <taxon>Fungi</taxon>
        <taxon>Dikarya</taxon>
        <taxon>Basidiomycota</taxon>
        <taxon>Agaricomycotina</taxon>
        <taxon>Agaricomycetes</taxon>
        <taxon>Agaricomycetidae</taxon>
        <taxon>Agaricales</taxon>
        <taxon>Pleurotineae</taxon>
        <taxon>Pterulaceae</taxon>
        <taxon>Pterulicium</taxon>
    </lineage>
</organism>
<dbReference type="OrthoDB" id="3010635at2759"/>
<accession>A0A5C3QNG6</accession>
<keyword evidence="2" id="KW-0732">Signal</keyword>
<protein>
    <submittedName>
        <fullName evidence="3">Uncharacterized protein</fullName>
    </submittedName>
</protein>
<feature type="chain" id="PRO_5022681553" evidence="2">
    <location>
        <begin position="22"/>
        <end position="304"/>
    </location>
</feature>
<feature type="region of interest" description="Disordered" evidence="1">
    <location>
        <begin position="125"/>
        <end position="146"/>
    </location>
</feature>
<sequence>MARFTNFSLVVLSLLFSRTLASPTVLPRAVESDVAYAFAADNGEVIGYHADGTVAGILPPANQLQARQGSGCKLISVDEAKSLDGWEDIENYAHDNWGKGSYKLNNQFEGRSALVCVDGEPQPLSADANPSCSSKESRTGGKLVGTDGWVDIPHTQGYSTTGTWTVVTQSTMLGSSLTASASHMSGLVGVEMTVTTEVTNTATESFSSTNESKDTQSVRMNAQEGKTCKLRFISKNCSVQGSGKVKYIASGWMWFNYEDKTEGHYRWAVNIENVVKDVNRRSSEASVRGQISGTATSSYEGSCV</sequence>
<evidence type="ECO:0000256" key="2">
    <source>
        <dbReference type="SAM" id="SignalP"/>
    </source>
</evidence>
<gene>
    <name evidence="3" type="ORF">BDV98DRAFT_654871</name>
</gene>
<proteinExistence type="predicted"/>
<dbReference type="Proteomes" id="UP000305067">
    <property type="component" value="Unassembled WGS sequence"/>
</dbReference>
<name>A0A5C3QNG6_9AGAR</name>
<dbReference type="EMBL" id="ML178820">
    <property type="protein sequence ID" value="TFL03525.1"/>
    <property type="molecule type" value="Genomic_DNA"/>
</dbReference>
<evidence type="ECO:0000256" key="1">
    <source>
        <dbReference type="SAM" id="MobiDB-lite"/>
    </source>
</evidence>